<dbReference type="AlphaFoldDB" id="A0A8J4A3B7"/>
<evidence type="ECO:0000313" key="2">
    <source>
        <dbReference type="Proteomes" id="UP000635606"/>
    </source>
</evidence>
<comment type="caution">
    <text evidence="1">The sequence shown here is derived from an EMBL/GenBank/DDBJ whole genome shotgun (WGS) entry which is preliminary data.</text>
</comment>
<organism evidence="1 2">
    <name type="scientific">Virgisporangium ochraceum</name>
    <dbReference type="NCBI Taxonomy" id="65505"/>
    <lineage>
        <taxon>Bacteria</taxon>
        <taxon>Bacillati</taxon>
        <taxon>Actinomycetota</taxon>
        <taxon>Actinomycetes</taxon>
        <taxon>Micromonosporales</taxon>
        <taxon>Micromonosporaceae</taxon>
        <taxon>Virgisporangium</taxon>
    </lineage>
</organism>
<reference evidence="1" key="1">
    <citation type="submission" date="2021-01" db="EMBL/GenBank/DDBJ databases">
        <title>Whole genome shotgun sequence of Virgisporangium ochraceum NBRC 16418.</title>
        <authorList>
            <person name="Komaki H."/>
            <person name="Tamura T."/>
        </authorList>
    </citation>
    <scope>NUCLEOTIDE SEQUENCE</scope>
    <source>
        <strain evidence="1">NBRC 16418</strain>
    </source>
</reference>
<name>A0A8J4A3B7_9ACTN</name>
<accession>A0A8J4A3B7</accession>
<sequence>MLAHTIADAIIESRDRDQALSWLPTVLCRLDDLEVARRVAGMIRSPDLRMATLVQIAETATADGNADIVGKVIAEAEDLATTLETGYARVNALGRLAAAAAASSLPGMAEQLLERAAAAARVDPLMRDQLIVIVGVAAAKAGRLDLAEALLGERGTLRISLSSTASDIAEILGLMIQQDDVERATRVLDGVIGSWRPHIQKRLAEAAAQAGNLTAAEKLAQSLEDPGLQASALAVLAAASPAHAQRSLLCRALIVGGWDSCFVVMARVAPDLAKRFADELLAFDSDAGSQHLAKVIKPVLAI</sequence>
<protein>
    <submittedName>
        <fullName evidence="1">Uncharacterized protein</fullName>
    </submittedName>
</protein>
<evidence type="ECO:0000313" key="1">
    <source>
        <dbReference type="EMBL" id="GIJ74043.1"/>
    </source>
</evidence>
<gene>
    <name evidence="1" type="ORF">Voc01_089600</name>
</gene>
<keyword evidence="2" id="KW-1185">Reference proteome</keyword>
<dbReference type="RefSeq" id="WP_203933856.1">
    <property type="nucleotide sequence ID" value="NZ_BOPH01000129.1"/>
</dbReference>
<proteinExistence type="predicted"/>
<dbReference type="Gene3D" id="1.25.40.10">
    <property type="entry name" value="Tetratricopeptide repeat domain"/>
    <property type="match status" value="1"/>
</dbReference>
<dbReference type="EMBL" id="BOPH01000129">
    <property type="protein sequence ID" value="GIJ74043.1"/>
    <property type="molecule type" value="Genomic_DNA"/>
</dbReference>
<dbReference type="Proteomes" id="UP000635606">
    <property type="component" value="Unassembled WGS sequence"/>
</dbReference>
<dbReference type="InterPro" id="IPR011990">
    <property type="entry name" value="TPR-like_helical_dom_sf"/>
</dbReference>